<name>A0A0X3TZK5_9RHOB</name>
<proteinExistence type="predicted"/>
<evidence type="ECO:0000313" key="2">
    <source>
        <dbReference type="Proteomes" id="UP000053690"/>
    </source>
</evidence>
<dbReference type="RefSeq" id="WP_068332794.1">
    <property type="nucleotide sequence ID" value="NZ_LQBP01000002.1"/>
</dbReference>
<dbReference type="EMBL" id="LQBP01000002">
    <property type="protein sequence ID" value="KUJ80994.1"/>
    <property type="molecule type" value="Genomic_DNA"/>
</dbReference>
<evidence type="ECO:0008006" key="3">
    <source>
        <dbReference type="Google" id="ProtNLM"/>
    </source>
</evidence>
<accession>A0A0X3TZK5</accession>
<keyword evidence="2" id="KW-1185">Reference proteome</keyword>
<dbReference type="Proteomes" id="UP000053690">
    <property type="component" value="Unassembled WGS sequence"/>
</dbReference>
<comment type="caution">
    <text evidence="1">The sequence shown here is derived from an EMBL/GenBank/DDBJ whole genome shotgun (WGS) entry which is preliminary data.</text>
</comment>
<dbReference type="InterPro" id="IPR007420">
    <property type="entry name" value="DUF465"/>
</dbReference>
<dbReference type="AlphaFoldDB" id="A0A0X3TZK5"/>
<dbReference type="Gene3D" id="6.10.280.50">
    <property type="match status" value="1"/>
</dbReference>
<dbReference type="Pfam" id="PF04325">
    <property type="entry name" value="DUF465"/>
    <property type="match status" value="1"/>
</dbReference>
<sequence>MPTTARVKTFSLKTRLAELNIKNREVKKLIADELKRPLPCNISLQQLKRRRLKLKDQMSHYDGLLRTLSAMNPNQPPHPQR</sequence>
<organism evidence="1 2">
    <name type="scientific">Ruegeria profundi</name>
    <dbReference type="NCBI Taxonomy" id="1685378"/>
    <lineage>
        <taxon>Bacteria</taxon>
        <taxon>Pseudomonadati</taxon>
        <taxon>Pseudomonadota</taxon>
        <taxon>Alphaproteobacteria</taxon>
        <taxon>Rhodobacterales</taxon>
        <taxon>Roseobacteraceae</taxon>
        <taxon>Ruegeria</taxon>
    </lineage>
</organism>
<evidence type="ECO:0000313" key="1">
    <source>
        <dbReference type="EMBL" id="KUJ80994.1"/>
    </source>
</evidence>
<dbReference type="InterPro" id="IPR038444">
    <property type="entry name" value="DUF465_sf"/>
</dbReference>
<gene>
    <name evidence="1" type="ORF">AVO44_03720</name>
</gene>
<protein>
    <recommendedName>
        <fullName evidence="3">DUF465 domain-containing protein</fullName>
    </recommendedName>
</protein>
<reference evidence="2" key="1">
    <citation type="submission" date="2015-12" db="EMBL/GenBank/DDBJ databases">
        <authorList>
            <person name="Zhang G."/>
            <person name="Stingl U."/>
        </authorList>
    </citation>
    <scope>NUCLEOTIDE SEQUENCE [LARGE SCALE GENOMIC DNA]</scope>
    <source>
        <strain evidence="2">ZGT108</strain>
    </source>
</reference>
<dbReference type="STRING" id="1685378.AVO44_03720"/>
<dbReference type="OrthoDB" id="7709596at2"/>